<proteinExistence type="predicted"/>
<sequence>MIDPSRKEKKKLNVSFSSDTKNDSRDSSRNVSFDHPTFDTSFDSAVLQYSADNGSWDGNLFANDDPFLTETDAMDRFSPQQISQVNESVSIKIEERLSIFFDQMSSSPTCRVVGSIGIIPKPDMPDAFCLTVRDKRGHIEQYEPSKVCRNVTGSLVHLALEPEDQIFQISLNKPEAMDAPLIRYYCVPQLTPMPMLLKSKVQRTGMQCQVGIRIRANPKNKRPLEKMVIMMVIPPDINGNSAVMSRKGGLWDDLKRILSWTNDKLHAGEFIDIRAQFQCADLGAEATTTLPILVRCDGRSLFSRIEFSTENSDNSTRPVKLYADQKSRVLYRKV</sequence>
<dbReference type="InterPro" id="IPR028565">
    <property type="entry name" value="MHD"/>
</dbReference>
<feature type="region of interest" description="Disordered" evidence="1">
    <location>
        <begin position="1"/>
        <end position="30"/>
    </location>
</feature>
<name>A0AAD2FVK3_9STRA</name>
<dbReference type="EMBL" id="CAKOGP040001869">
    <property type="protein sequence ID" value="CAJ1954377.1"/>
    <property type="molecule type" value="Genomic_DNA"/>
</dbReference>
<evidence type="ECO:0000313" key="3">
    <source>
        <dbReference type="EMBL" id="CAJ1954377.1"/>
    </source>
</evidence>
<evidence type="ECO:0000313" key="4">
    <source>
        <dbReference type="Proteomes" id="UP001295423"/>
    </source>
</evidence>
<reference evidence="3" key="1">
    <citation type="submission" date="2023-08" db="EMBL/GenBank/DDBJ databases">
        <authorList>
            <person name="Audoor S."/>
            <person name="Bilcke G."/>
        </authorList>
    </citation>
    <scope>NUCLEOTIDE SEQUENCE</scope>
</reference>
<keyword evidence="4" id="KW-1185">Reference proteome</keyword>
<accession>A0AAD2FVK3</accession>
<feature type="domain" description="MHD" evidence="2">
    <location>
        <begin position="86"/>
        <end position="334"/>
    </location>
</feature>
<comment type="caution">
    <text evidence="3">The sequence shown here is derived from an EMBL/GenBank/DDBJ whole genome shotgun (WGS) entry which is preliminary data.</text>
</comment>
<dbReference type="SUPFAM" id="SSF49447">
    <property type="entry name" value="Second domain of Mu2 adaptin subunit (ap50) of ap2 adaptor"/>
    <property type="match status" value="1"/>
</dbReference>
<protein>
    <recommendedName>
        <fullName evidence="2">MHD domain-containing protein</fullName>
    </recommendedName>
</protein>
<dbReference type="Proteomes" id="UP001295423">
    <property type="component" value="Unassembled WGS sequence"/>
</dbReference>
<gene>
    <name evidence="3" type="ORF">CYCCA115_LOCUS14969</name>
</gene>
<dbReference type="PROSITE" id="PS51072">
    <property type="entry name" value="MHD"/>
    <property type="match status" value="1"/>
</dbReference>
<organism evidence="3 4">
    <name type="scientific">Cylindrotheca closterium</name>
    <dbReference type="NCBI Taxonomy" id="2856"/>
    <lineage>
        <taxon>Eukaryota</taxon>
        <taxon>Sar</taxon>
        <taxon>Stramenopiles</taxon>
        <taxon>Ochrophyta</taxon>
        <taxon>Bacillariophyta</taxon>
        <taxon>Bacillariophyceae</taxon>
        <taxon>Bacillariophycidae</taxon>
        <taxon>Bacillariales</taxon>
        <taxon>Bacillariaceae</taxon>
        <taxon>Cylindrotheca</taxon>
    </lineage>
</organism>
<evidence type="ECO:0000259" key="2">
    <source>
        <dbReference type="PROSITE" id="PS51072"/>
    </source>
</evidence>
<evidence type="ECO:0000256" key="1">
    <source>
        <dbReference type="SAM" id="MobiDB-lite"/>
    </source>
</evidence>
<dbReference type="InterPro" id="IPR036168">
    <property type="entry name" value="AP2_Mu_C_sf"/>
</dbReference>
<dbReference type="AlphaFoldDB" id="A0AAD2FVK3"/>